<dbReference type="Gene3D" id="1.10.10.10">
    <property type="entry name" value="Winged helix-like DNA-binding domain superfamily/Winged helix DNA-binding domain"/>
    <property type="match status" value="1"/>
</dbReference>
<dbReference type="InterPro" id="IPR036388">
    <property type="entry name" value="WH-like_DNA-bd_sf"/>
</dbReference>
<dbReference type="KEGG" id="arui:G6M88_14440"/>
<protein>
    <submittedName>
        <fullName evidence="3">Winged helix-turn-helix transcriptional regulator</fullName>
    </submittedName>
</protein>
<organism evidence="3 4">
    <name type="scientific">Agrobacterium rubi</name>
    <dbReference type="NCBI Taxonomy" id="28099"/>
    <lineage>
        <taxon>Bacteria</taxon>
        <taxon>Pseudomonadati</taxon>
        <taxon>Pseudomonadota</taxon>
        <taxon>Alphaproteobacteria</taxon>
        <taxon>Hyphomicrobiales</taxon>
        <taxon>Rhizobiaceae</taxon>
        <taxon>Rhizobium/Agrobacterium group</taxon>
        <taxon>Agrobacterium</taxon>
    </lineage>
</organism>
<dbReference type="SMART" id="SM00347">
    <property type="entry name" value="HTH_MARR"/>
    <property type="match status" value="1"/>
</dbReference>
<proteinExistence type="predicted"/>
<dbReference type="GO" id="GO:0006950">
    <property type="term" value="P:response to stress"/>
    <property type="evidence" value="ECO:0007669"/>
    <property type="project" value="TreeGrafter"/>
</dbReference>
<keyword evidence="5" id="KW-1185">Reference proteome</keyword>
<name>A0AAE7R5S8_9HYPH</name>
<feature type="domain" description="HTH marR-type" evidence="1">
    <location>
        <begin position="1"/>
        <end position="131"/>
    </location>
</feature>
<dbReference type="SUPFAM" id="SSF46785">
    <property type="entry name" value="Winged helix' DNA-binding domain"/>
    <property type="match status" value="1"/>
</dbReference>
<dbReference type="PROSITE" id="PS50995">
    <property type="entry name" value="HTH_MARR_2"/>
    <property type="match status" value="1"/>
</dbReference>
<dbReference type="GO" id="GO:0003700">
    <property type="term" value="F:DNA-binding transcription factor activity"/>
    <property type="evidence" value="ECO:0007669"/>
    <property type="project" value="InterPro"/>
</dbReference>
<dbReference type="PANTHER" id="PTHR33164">
    <property type="entry name" value="TRANSCRIPTIONAL REGULATOR, MARR FAMILY"/>
    <property type="match status" value="1"/>
</dbReference>
<dbReference type="InterPro" id="IPR000835">
    <property type="entry name" value="HTH_MarR-typ"/>
</dbReference>
<reference evidence="2 5" key="1">
    <citation type="journal article" date="2020" name="Science">
        <title>Unexpected conservation and global transmission of agrobacterial virulence plasmids.</title>
        <authorList>
            <person name="Weisberg A.J."/>
            <person name="Davis E.W. 2nd"/>
            <person name="Tabima J."/>
            <person name="Belcher M.S."/>
            <person name="Miller M."/>
            <person name="Kuo C.H."/>
            <person name="Loper J.E."/>
            <person name="Grunwald N.J."/>
            <person name="Putnam M.L."/>
            <person name="Chang J.H."/>
        </authorList>
    </citation>
    <scope>NUCLEOTIDE SEQUENCE [LARGE SCALE GENOMIC DNA]</scope>
    <source>
        <strain evidence="2 5">A19/93</strain>
    </source>
</reference>
<dbReference type="PANTHER" id="PTHR33164:SF43">
    <property type="entry name" value="HTH-TYPE TRANSCRIPTIONAL REPRESSOR YETL"/>
    <property type="match status" value="1"/>
</dbReference>
<dbReference type="Pfam" id="PF12802">
    <property type="entry name" value="MarR_2"/>
    <property type="match status" value="1"/>
</dbReference>
<gene>
    <name evidence="2" type="ORF">G6L72_14020</name>
    <name evidence="3" type="ORF">G6M88_14440</name>
</gene>
<dbReference type="AlphaFoldDB" id="A0AAE7R5S8"/>
<dbReference type="EMBL" id="JAAMCP010000008">
    <property type="protein sequence ID" value="NTF37826.1"/>
    <property type="molecule type" value="Genomic_DNA"/>
</dbReference>
<evidence type="ECO:0000313" key="5">
    <source>
        <dbReference type="Proteomes" id="UP000822331"/>
    </source>
</evidence>
<accession>A0AAE7R5S8</accession>
<dbReference type="InterPro" id="IPR039422">
    <property type="entry name" value="MarR/SlyA-like"/>
</dbReference>
<dbReference type="EMBL" id="CP049207">
    <property type="protein sequence ID" value="QTG01694.1"/>
    <property type="molecule type" value="Genomic_DNA"/>
</dbReference>
<evidence type="ECO:0000313" key="4">
    <source>
        <dbReference type="Proteomes" id="UP000663912"/>
    </source>
</evidence>
<dbReference type="Proteomes" id="UP000822331">
    <property type="component" value="Unassembled WGS sequence"/>
</dbReference>
<dbReference type="InterPro" id="IPR036390">
    <property type="entry name" value="WH_DNA-bd_sf"/>
</dbReference>
<sequence length="134" mass="14987">MIFQIDRAAKATRQRISAHLADSQLTFIDFIVLSAIAEAANIPLGVIADSLDIGPSNFSNMVSLLERRKLVKRKPNGPDKRHRAILVTKRGKAVLQRASSVWIDSEEELTKQLGDTNRRIFVLQALRDLGKRQA</sequence>
<reference evidence="3" key="2">
    <citation type="submission" date="2020-02" db="EMBL/GenBank/DDBJ databases">
        <title>Unexpected conservation and global transmission of agrobacterial virulence plasmids.</title>
        <authorList>
            <person name="Weisberg A.J."/>
            <person name="Davis E.W. II"/>
            <person name="Tabima J.R."/>
            <person name="Belcher M.S."/>
            <person name="Miller M."/>
            <person name="Kuo C.-H."/>
            <person name="Loper J.E."/>
            <person name="Grunwald N.J."/>
            <person name="Putnam M.L."/>
            <person name="Chang J.H."/>
        </authorList>
    </citation>
    <scope>NUCLEOTIDE SEQUENCE</scope>
    <source>
        <strain evidence="3">W2/73</strain>
    </source>
</reference>
<dbReference type="Proteomes" id="UP000663912">
    <property type="component" value="Chromosome 2"/>
</dbReference>
<evidence type="ECO:0000313" key="2">
    <source>
        <dbReference type="EMBL" id="NTF37826.1"/>
    </source>
</evidence>
<evidence type="ECO:0000313" key="3">
    <source>
        <dbReference type="EMBL" id="QTG01694.1"/>
    </source>
</evidence>
<evidence type="ECO:0000259" key="1">
    <source>
        <dbReference type="PROSITE" id="PS50995"/>
    </source>
</evidence>